<organism evidence="1">
    <name type="scientific">gut metagenome</name>
    <dbReference type="NCBI Taxonomy" id="749906"/>
    <lineage>
        <taxon>unclassified sequences</taxon>
        <taxon>metagenomes</taxon>
        <taxon>organismal metagenomes</taxon>
    </lineage>
</organism>
<accession>J9GTF4</accession>
<reference evidence="1" key="1">
    <citation type="journal article" date="2012" name="PLoS ONE">
        <title>Gene sets for utilization of primary and secondary nutrition supplies in the distal gut of endangered iberian lynx.</title>
        <authorList>
            <person name="Alcaide M."/>
            <person name="Messina E."/>
            <person name="Richter M."/>
            <person name="Bargiela R."/>
            <person name="Peplies J."/>
            <person name="Huws S.A."/>
            <person name="Newbold C.J."/>
            <person name="Golyshin P.N."/>
            <person name="Simon M.A."/>
            <person name="Lopez G."/>
            <person name="Yakimov M.M."/>
            <person name="Ferrer M."/>
        </authorList>
    </citation>
    <scope>NUCLEOTIDE SEQUENCE</scope>
</reference>
<dbReference type="AlphaFoldDB" id="J9GTF4"/>
<gene>
    <name evidence="1" type="ORF">EVA_08303</name>
</gene>
<evidence type="ECO:0000313" key="1">
    <source>
        <dbReference type="EMBL" id="EJX03590.1"/>
    </source>
</evidence>
<sequence length="258" mass="27658">MTILKAKVSLGIGQAHFLHLVHALVGNTIVNTLAQSDEEIQLRLLSDDLLCQGIGLFQQACSMLSIVGHCIDLVLFAAHIHCHDGSQINHAGKATSHDHAVLRRLGRQDEGVVVLFRVLVAGNCQALHAREGVCLVDCHANFGGVALAGDGQNQNLLALQEDLREVIQLRAAYCLGGSFVVGSPQMSRSLCQIQAGTAAGKNQFVILFAENLIQGSKNLGQGVVDCLEGSVLAINFLISELAVFLCHFNDLLFIKFDS</sequence>
<proteinExistence type="predicted"/>
<dbReference type="EMBL" id="AMCI01002104">
    <property type="protein sequence ID" value="EJX03590.1"/>
    <property type="molecule type" value="Genomic_DNA"/>
</dbReference>
<protein>
    <submittedName>
        <fullName evidence="1">Uncharacterized protein</fullName>
    </submittedName>
</protein>
<comment type="caution">
    <text evidence="1">The sequence shown here is derived from an EMBL/GenBank/DDBJ whole genome shotgun (WGS) entry which is preliminary data.</text>
</comment>
<name>J9GTF4_9ZZZZ</name>